<gene>
    <name evidence="7" type="primary">AlNc14C55G4229</name>
    <name evidence="8" type="synonym">AlNc14C281G10117</name>
    <name evidence="7" type="ORF">ALNC14_049020</name>
    <name evidence="8" type="ORF">ALNC14_113490</name>
</gene>
<evidence type="ECO:0000256" key="1">
    <source>
        <dbReference type="ARBA" id="ARBA00001096"/>
    </source>
</evidence>
<evidence type="ECO:0000256" key="3">
    <source>
        <dbReference type="ARBA" id="ARBA00012083"/>
    </source>
</evidence>
<dbReference type="InterPro" id="IPR011013">
    <property type="entry name" value="Gal_mutarotase_sf_dom"/>
</dbReference>
<dbReference type="HOGENOM" id="CLU_048345_1_0_1"/>
<feature type="active site" evidence="6">
    <location>
        <position position="269"/>
    </location>
</feature>
<dbReference type="GO" id="GO:0005737">
    <property type="term" value="C:cytoplasm"/>
    <property type="evidence" value="ECO:0007669"/>
    <property type="project" value="TreeGrafter"/>
</dbReference>
<dbReference type="Pfam" id="PF01263">
    <property type="entry name" value="Aldose_epim"/>
    <property type="match status" value="1"/>
</dbReference>
<dbReference type="PANTHER" id="PTHR11122">
    <property type="entry name" value="APOSPORY-ASSOCIATED PROTEIN C-RELATED"/>
    <property type="match status" value="1"/>
</dbReference>
<reference evidence="7" key="2">
    <citation type="submission" date="2011-02" db="EMBL/GenBank/DDBJ databases">
        <authorList>
            <person name="MacLean D."/>
        </authorList>
    </citation>
    <scope>NUCLEOTIDE SEQUENCE</scope>
</reference>
<dbReference type="InterPro" id="IPR014718">
    <property type="entry name" value="GH-type_carb-bd"/>
</dbReference>
<dbReference type="EMBL" id="FR824100">
    <property type="protein sequence ID" value="CCA18759.1"/>
    <property type="molecule type" value="Genomic_DNA"/>
</dbReference>
<organism evidence="7">
    <name type="scientific">Albugo laibachii Nc14</name>
    <dbReference type="NCBI Taxonomy" id="890382"/>
    <lineage>
        <taxon>Eukaryota</taxon>
        <taxon>Sar</taxon>
        <taxon>Stramenopiles</taxon>
        <taxon>Oomycota</taxon>
        <taxon>Peronosporomycetes</taxon>
        <taxon>Albuginales</taxon>
        <taxon>Albuginaceae</taxon>
        <taxon>Albugo</taxon>
    </lineage>
</organism>
<evidence type="ECO:0000256" key="6">
    <source>
        <dbReference type="PIRSR" id="PIRSR016020-1"/>
    </source>
</evidence>
<dbReference type="GO" id="GO:0030246">
    <property type="term" value="F:carbohydrate binding"/>
    <property type="evidence" value="ECO:0007669"/>
    <property type="project" value="UniProtKB-UniRule"/>
</dbReference>
<protein>
    <recommendedName>
        <fullName evidence="3 5">glucose-6-phosphate 1-epimerase</fullName>
        <ecNumber evidence="3 5">5.1.3.15</ecNumber>
    </recommendedName>
</protein>
<dbReference type="AlphaFoldDB" id="F0WC46"/>
<dbReference type="SUPFAM" id="SSF74650">
    <property type="entry name" value="Galactose mutarotase-like"/>
    <property type="match status" value="1"/>
</dbReference>
<dbReference type="EMBL" id="FR824326">
    <property type="protein sequence ID" value="CCA25205.1"/>
    <property type="molecule type" value="Genomic_DNA"/>
</dbReference>
<dbReference type="EC" id="5.1.3.15" evidence="3 5"/>
<dbReference type="PANTHER" id="PTHR11122:SF13">
    <property type="entry name" value="GLUCOSE-6-PHOSPHATE 1-EPIMERASE"/>
    <property type="match status" value="1"/>
</dbReference>
<reference evidence="7" key="1">
    <citation type="journal article" date="2011" name="PLoS Biol.">
        <title>Gene gain and loss during evolution of obligate parasitism in the white rust pathogen of Arabidopsis thaliana.</title>
        <authorList>
            <person name="Kemen E."/>
            <person name="Gardiner A."/>
            <person name="Schultz-Larsen T."/>
            <person name="Kemen A.C."/>
            <person name="Balmuth A.L."/>
            <person name="Robert-Seilaniantz A."/>
            <person name="Bailey K."/>
            <person name="Holub E."/>
            <person name="Studholme D.J."/>
            <person name="Maclean D."/>
            <person name="Jones J.D."/>
        </authorList>
    </citation>
    <scope>NUCLEOTIDE SEQUENCE</scope>
</reference>
<dbReference type="GO" id="GO:0047938">
    <property type="term" value="F:glucose-6-phosphate 1-epimerase activity"/>
    <property type="evidence" value="ECO:0007669"/>
    <property type="project" value="UniProtKB-UniRule"/>
</dbReference>
<comment type="similarity">
    <text evidence="2 5">Belongs to the glucose-6-phosphate 1-epimerase family.</text>
</comment>
<dbReference type="GO" id="GO:0005975">
    <property type="term" value="P:carbohydrate metabolic process"/>
    <property type="evidence" value="ECO:0007669"/>
    <property type="project" value="InterPro"/>
</dbReference>
<dbReference type="CDD" id="cd09020">
    <property type="entry name" value="D-hex-6-P-epi_like"/>
    <property type="match status" value="1"/>
</dbReference>
<proteinExistence type="inferred from homology"/>
<evidence type="ECO:0000313" key="8">
    <source>
        <dbReference type="EMBL" id="CCA25205.1"/>
    </source>
</evidence>
<sequence>MSDSVIVLRHSSGARAEIFKFGTTVKSFFPAQQNDVDILFVSKKAVKDGSRPIRGGIPLVFPVFGAAKGLPNHGFARLSKEWEFELVGEKENRGLSPAIGVFTLHDTEYSRSVWPYKFELKYTIRVYADSLETSLQIHNHSDGKMEFQTLFHTYFACYNVKDNCWVAGLKGISYFDKVHSKEKKEQEDRVCIKEETDRVYADAPNTVLISLNRPTGETHKIVIEKKAFFHEDPPRIVSSDAVLWNPWIDKSKGMSDFSDDEFLKMLCVEVGCVSCPQKLGSKKTFELQQTIRTSLE</sequence>
<feature type="active site" evidence="6">
    <location>
        <position position="152"/>
    </location>
</feature>
<accession>F0WC46</accession>
<comment type="catalytic activity">
    <reaction evidence="1">
        <text>alpha-D-glucose 6-phosphate = beta-D-glucose 6-phosphate</text>
        <dbReference type="Rhea" id="RHEA:16249"/>
        <dbReference type="ChEBI" id="CHEBI:58225"/>
        <dbReference type="ChEBI" id="CHEBI:58247"/>
        <dbReference type="EC" id="5.1.3.15"/>
    </reaction>
</comment>
<evidence type="ECO:0000313" key="7">
    <source>
        <dbReference type="EMBL" id="CCA18759.1"/>
    </source>
</evidence>
<evidence type="ECO:0000256" key="4">
    <source>
        <dbReference type="ARBA" id="ARBA00023235"/>
    </source>
</evidence>
<dbReference type="PIRSF" id="PIRSF016020">
    <property type="entry name" value="PHexose_mutarotase"/>
    <property type="match status" value="1"/>
</dbReference>
<evidence type="ECO:0000256" key="2">
    <source>
        <dbReference type="ARBA" id="ARBA00005866"/>
    </source>
</evidence>
<name>F0WC46_9STRA</name>
<dbReference type="InterPro" id="IPR008183">
    <property type="entry name" value="Aldose_1/G6P_1-epimerase"/>
</dbReference>
<dbReference type="Gene3D" id="2.70.98.10">
    <property type="match status" value="1"/>
</dbReference>
<dbReference type="InterPro" id="IPR025532">
    <property type="entry name" value="G6P_1-epimerase"/>
</dbReference>
<evidence type="ECO:0000256" key="5">
    <source>
        <dbReference type="PIRNR" id="PIRNR016020"/>
    </source>
</evidence>
<keyword evidence="4 5" id="KW-0413">Isomerase</keyword>